<dbReference type="InterPro" id="IPR055367">
    <property type="entry name" value="WH4_Lhr"/>
</dbReference>
<dbReference type="STRING" id="1437874.CSPHI_05250"/>
<keyword evidence="13" id="KW-1185">Reference proteome</keyword>
<dbReference type="InterPro" id="IPR052511">
    <property type="entry name" value="ATP-dep_Helicase"/>
</dbReference>
<dbReference type="InterPro" id="IPR045628">
    <property type="entry name" value="Lhr_WH_dom"/>
</dbReference>
<evidence type="ECO:0000259" key="10">
    <source>
        <dbReference type="PROSITE" id="PS51192"/>
    </source>
</evidence>
<evidence type="ECO:0000313" key="12">
    <source>
        <dbReference type="EMBL" id="APT90538.1"/>
    </source>
</evidence>
<evidence type="ECO:0000256" key="4">
    <source>
        <dbReference type="ARBA" id="ARBA00022806"/>
    </source>
</evidence>
<dbReference type="Pfam" id="PF00270">
    <property type="entry name" value="DEAD"/>
    <property type="match status" value="1"/>
</dbReference>
<dbReference type="SUPFAM" id="SSF52540">
    <property type="entry name" value="P-loop containing nucleoside triphosphate hydrolases"/>
    <property type="match status" value="1"/>
</dbReference>
<keyword evidence="6" id="KW-0238">DNA-binding</keyword>
<dbReference type="EMBL" id="CP009248">
    <property type="protein sequence ID" value="APT90538.1"/>
    <property type="molecule type" value="Genomic_DNA"/>
</dbReference>
<dbReference type="InterPro" id="IPR011545">
    <property type="entry name" value="DEAD/DEAH_box_helicase_dom"/>
</dbReference>
<evidence type="ECO:0000256" key="8">
    <source>
        <dbReference type="ARBA" id="ARBA00023235"/>
    </source>
</evidence>
<dbReference type="InterPro" id="IPR027417">
    <property type="entry name" value="P-loop_NTPase"/>
</dbReference>
<keyword evidence="1" id="KW-0547">Nucleotide-binding</keyword>
<accession>A0A1L7CXJ9</accession>
<keyword evidence="4" id="KW-0347">Helicase</keyword>
<dbReference type="InterPro" id="IPR001650">
    <property type="entry name" value="Helicase_C-like"/>
</dbReference>
<dbReference type="CDD" id="cd18796">
    <property type="entry name" value="SF2_C_LHR"/>
    <property type="match status" value="1"/>
</dbReference>
<evidence type="ECO:0000259" key="11">
    <source>
        <dbReference type="PROSITE" id="PS51194"/>
    </source>
</evidence>
<dbReference type="PANTHER" id="PTHR47962">
    <property type="entry name" value="ATP-DEPENDENT HELICASE LHR-RELATED-RELATED"/>
    <property type="match status" value="1"/>
</dbReference>
<dbReference type="Gene3D" id="3.40.50.300">
    <property type="entry name" value="P-loop containing nucleotide triphosphate hydrolases"/>
    <property type="match status" value="2"/>
</dbReference>
<sequence>MDRFPAPVADWFRAAVGAPTAAQAGAWAEIAAGRDTLVVAPTGSGKTLAAFLWAIGELLLDQAPPAPGVRVLYVSPLKALGADVGRNLREPLAGIAAAARAAGAPVRDITVGVRDGDTEPAERARLVRRPPEFLITTPESLHLMLTSKAAATLAGVGTVIVDEIHALAGDKRGAHLALSLERLDALAGRPARRVGLSATVSPVAEVANLLTGGRGCAVVAPPAAKRREITVRPPVPDLAHPPEEGDRPGSVWPHLAEMVYREAAAARATLVFVNSRRAAEKLTGRLNELWAAEHDPEALSAPARRTPAQLGLVDDVAGQAAPVFARAHHGSVSRAEREDIEEGLKSGRLRCVVATATLELGVDMGEVDLVVQVGAPPSAAATVQRVGRAGHRVGGVSRGVVHPMHPGDLLLSAVTVRRALAGRIEDLAVPANPLDVLAQHTIAATAAPVGPDPADPDGAAPARERAPGLDLDRWYATVRRAWCFRTLDRGLFDAVVRQVTGEFAAPDLADLRPLVERDPARPRLLRPRRGAQQAVVSAPGTIADRGYFGVYLASAGGDAGGPRQPRRVGELDEELVYETRVGDVLTLGASSWRVTGITRDRVLVAPAPGLTGRLPFWNGDAPPRPAALAPAIGAALRDPAGIADVAGAGGAATLVDWVGRQRAATGMVPDDRDLLVESFRDETGDWQVVLHCPYGRGVTLPWALAAGDRVRARWGVDARPMATDDAVLLRLPAMDVVPGADLFDIDPGDLPGLVSGTALYAARFRECAARSLLMRPGRPGRRQPLWRQRLRAEQLLSAVRDLADLPVLLEAARECLVDVYDLPALREVLAGARLHEVETTAPSPFAAAQLFRYTGEFLYEGDVPAAEARAATLRLDPALLAALVGGVDLRTALTPGIIDETVARLRRRAPGTRPRDAGDVLDALRALGPVPRAELPGLLADGAAPPGTAVALDIGGVPHLAHPVDAGFATADPAPLLRRWARGHGPFTRAEAAAGLGRDPAEVGRLLAAAGPELVRGRFRAGVGEPEFCDRGVLDRLRGAARRRALAELAPVDAAALARWQAHRGGDAAEVVDRLAGIGLTPAEWDLLAGAGDLDALAGSGELAIRLRGRDLLLAPPELVDAWPAPDPGAAGDLDEDAAGLLAVLRRGGSWTAADLAGAAGAAAGATAAGLRALAAAGLAAPESMAAARALAGGGPAGGPARPARPVRRARPSRARVRRIPQPPDVAGRWRAVPDPAADPVLDAEGLLARWGVACRGAAEADGLSWARLYPVLRAMEDAGRVLRGGFLAGAGPAQFAERATVDRLRAAGAAPRARAVPARAPANPYGAVAPWPAGLPGRATRAAGALALLAADGRLAGWASSGGANLLVMPGAEEAAVAALAGLPAAPAVRRVNGEPALAAAARDALVAAGMRVTPAGLAPPGPAAG</sequence>
<dbReference type="PROSITE" id="PS51194">
    <property type="entry name" value="HELICASE_CTER"/>
    <property type="match status" value="1"/>
</dbReference>
<dbReference type="PROSITE" id="PS51192">
    <property type="entry name" value="HELICASE_ATP_BIND_1"/>
    <property type="match status" value="1"/>
</dbReference>
<dbReference type="Pfam" id="PF19306">
    <property type="entry name" value="WHD_Lhr"/>
    <property type="match status" value="1"/>
</dbReference>
<feature type="domain" description="Helicase C-terminal" evidence="11">
    <location>
        <begin position="258"/>
        <end position="435"/>
    </location>
</feature>
<evidence type="ECO:0000313" key="13">
    <source>
        <dbReference type="Proteomes" id="UP000185469"/>
    </source>
</evidence>
<dbReference type="GO" id="GO:0016887">
    <property type="term" value="F:ATP hydrolysis activity"/>
    <property type="evidence" value="ECO:0007669"/>
    <property type="project" value="TreeGrafter"/>
</dbReference>
<dbReference type="Pfam" id="PF23236">
    <property type="entry name" value="WHD_2nd_Lhr"/>
    <property type="match status" value="1"/>
</dbReference>
<gene>
    <name evidence="12" type="ORF">CSPHI_05250</name>
</gene>
<keyword evidence="5" id="KW-0067">ATP-binding</keyword>
<evidence type="ECO:0000256" key="1">
    <source>
        <dbReference type="ARBA" id="ARBA00022741"/>
    </source>
</evidence>
<name>A0A1L7CXJ9_9CORY</name>
<dbReference type="InterPro" id="IPR055369">
    <property type="entry name" value="WH2_Lhr"/>
</dbReference>
<evidence type="ECO:0000256" key="5">
    <source>
        <dbReference type="ARBA" id="ARBA00022840"/>
    </source>
</evidence>
<organism evidence="12 13">
    <name type="scientific">Corynebacterium sphenisci DSM 44792</name>
    <dbReference type="NCBI Taxonomy" id="1437874"/>
    <lineage>
        <taxon>Bacteria</taxon>
        <taxon>Bacillati</taxon>
        <taxon>Actinomycetota</taxon>
        <taxon>Actinomycetes</taxon>
        <taxon>Mycobacteriales</taxon>
        <taxon>Corynebacteriaceae</taxon>
        <taxon>Corynebacterium</taxon>
    </lineage>
</organism>
<dbReference type="GO" id="GO:0003677">
    <property type="term" value="F:DNA binding"/>
    <property type="evidence" value="ECO:0007669"/>
    <property type="project" value="UniProtKB-KW"/>
</dbReference>
<dbReference type="InterPro" id="IPR014001">
    <property type="entry name" value="Helicase_ATP-bd"/>
</dbReference>
<dbReference type="OrthoDB" id="9815222at2"/>
<dbReference type="InterPro" id="IPR013701">
    <property type="entry name" value="Lhr-like_DEAD/DEAH_assoc"/>
</dbReference>
<proteinExistence type="predicted"/>
<dbReference type="Proteomes" id="UP000185469">
    <property type="component" value="Chromosome"/>
</dbReference>
<evidence type="ECO:0000256" key="9">
    <source>
        <dbReference type="SAM" id="MobiDB-lite"/>
    </source>
</evidence>
<evidence type="ECO:0008006" key="14">
    <source>
        <dbReference type="Google" id="ProtNLM"/>
    </source>
</evidence>
<reference evidence="12 13" key="1">
    <citation type="submission" date="2014-08" db="EMBL/GenBank/DDBJ databases">
        <title>Complete genome sequence of Corynebacterium sphenisci CECT 5990(T) (=DSM 44792(T)), isolated from healthy wild penguins.</title>
        <authorList>
            <person name="Ruckert C."/>
            <person name="Albersmeier A."/>
            <person name="Winkler A."/>
            <person name="Kalinowski J."/>
        </authorList>
    </citation>
    <scope>NUCLEOTIDE SEQUENCE [LARGE SCALE GENOMIC DNA]</scope>
    <source>
        <strain evidence="12 13">DSM 44792</strain>
    </source>
</reference>
<keyword evidence="3" id="KW-0378">Hydrolase</keyword>
<keyword evidence="7" id="KW-0234">DNA repair</keyword>
<keyword evidence="2" id="KW-0227">DNA damage</keyword>
<feature type="compositionally biased region" description="Basic residues" evidence="9">
    <location>
        <begin position="1205"/>
        <end position="1216"/>
    </location>
</feature>
<evidence type="ECO:0000256" key="2">
    <source>
        <dbReference type="ARBA" id="ARBA00022763"/>
    </source>
</evidence>
<dbReference type="GO" id="GO:0006281">
    <property type="term" value="P:DNA repair"/>
    <property type="evidence" value="ECO:0007669"/>
    <property type="project" value="UniProtKB-KW"/>
</dbReference>
<feature type="region of interest" description="Disordered" evidence="9">
    <location>
        <begin position="1191"/>
        <end position="1216"/>
    </location>
</feature>
<dbReference type="Pfam" id="PF08494">
    <property type="entry name" value="DEAD_assoc"/>
    <property type="match status" value="1"/>
</dbReference>
<dbReference type="GO" id="GO:0005524">
    <property type="term" value="F:ATP binding"/>
    <property type="evidence" value="ECO:0007669"/>
    <property type="project" value="UniProtKB-KW"/>
</dbReference>
<dbReference type="SMART" id="SM00490">
    <property type="entry name" value="HELICc"/>
    <property type="match status" value="1"/>
</dbReference>
<keyword evidence="8" id="KW-0413">Isomerase</keyword>
<feature type="domain" description="Helicase ATP-binding" evidence="10">
    <location>
        <begin position="27"/>
        <end position="218"/>
    </location>
</feature>
<dbReference type="Pfam" id="PF00271">
    <property type="entry name" value="Helicase_C"/>
    <property type="match status" value="1"/>
</dbReference>
<dbReference type="GO" id="GO:0004386">
    <property type="term" value="F:helicase activity"/>
    <property type="evidence" value="ECO:0007669"/>
    <property type="project" value="UniProtKB-KW"/>
</dbReference>
<dbReference type="KEGG" id="csph:CSPHI_05250"/>
<dbReference type="SMART" id="SM00487">
    <property type="entry name" value="DEXDc"/>
    <property type="match status" value="1"/>
</dbReference>
<protein>
    <recommendedName>
        <fullName evidence="14">DEAD/DEAH box helicase</fullName>
    </recommendedName>
</protein>
<dbReference type="PANTHER" id="PTHR47962:SF5">
    <property type="entry name" value="ATP-DEPENDENT HELICASE LHR-RELATED"/>
    <property type="match status" value="1"/>
</dbReference>
<evidence type="ECO:0000256" key="3">
    <source>
        <dbReference type="ARBA" id="ARBA00022801"/>
    </source>
</evidence>
<evidence type="ECO:0000256" key="7">
    <source>
        <dbReference type="ARBA" id="ARBA00023204"/>
    </source>
</evidence>
<evidence type="ECO:0000256" key="6">
    <source>
        <dbReference type="ARBA" id="ARBA00023125"/>
    </source>
</evidence>
<dbReference type="Pfam" id="PF23234">
    <property type="entry name" value="WHD_4th_Lhr"/>
    <property type="match status" value="1"/>
</dbReference>